<organism evidence="2 3">
    <name type="scientific">Sipha flava</name>
    <name type="common">yellow sugarcane aphid</name>
    <dbReference type="NCBI Taxonomy" id="143950"/>
    <lineage>
        <taxon>Eukaryota</taxon>
        <taxon>Metazoa</taxon>
        <taxon>Ecdysozoa</taxon>
        <taxon>Arthropoda</taxon>
        <taxon>Hexapoda</taxon>
        <taxon>Insecta</taxon>
        <taxon>Pterygota</taxon>
        <taxon>Neoptera</taxon>
        <taxon>Paraneoptera</taxon>
        <taxon>Hemiptera</taxon>
        <taxon>Sternorrhyncha</taxon>
        <taxon>Aphidomorpha</taxon>
        <taxon>Aphidoidea</taxon>
        <taxon>Aphididae</taxon>
        <taxon>Sipha</taxon>
    </lineage>
</organism>
<protein>
    <submittedName>
        <fullName evidence="3">Uncharacterized protein LOC112694270</fullName>
    </submittedName>
</protein>
<evidence type="ECO:0000259" key="1">
    <source>
        <dbReference type="Pfam" id="PF16064"/>
    </source>
</evidence>
<accession>A0A8B8GR09</accession>
<dbReference type="Pfam" id="PF16064">
    <property type="entry name" value="DUF4806"/>
    <property type="match status" value="1"/>
</dbReference>
<dbReference type="OrthoDB" id="6602609at2759"/>
<proteinExistence type="predicted"/>
<dbReference type="RefSeq" id="XP_025425480.1">
    <property type="nucleotide sequence ID" value="XM_025569695.1"/>
</dbReference>
<feature type="domain" description="DUF4806" evidence="1">
    <location>
        <begin position="49"/>
        <end position="124"/>
    </location>
</feature>
<gene>
    <name evidence="3" type="primary">LOC112694270</name>
</gene>
<reference evidence="3" key="1">
    <citation type="submission" date="2025-08" db="UniProtKB">
        <authorList>
            <consortium name="RefSeq"/>
        </authorList>
    </citation>
    <scope>IDENTIFICATION</scope>
    <source>
        <tissue evidence="3">Whole body</tissue>
    </source>
</reference>
<dbReference type="PANTHER" id="PTHR34153:SF2">
    <property type="entry name" value="SI:CH211-262H13.3-RELATED"/>
    <property type="match status" value="1"/>
</dbReference>
<dbReference type="InterPro" id="IPR032071">
    <property type="entry name" value="DUF4806"/>
</dbReference>
<keyword evidence="2" id="KW-1185">Reference proteome</keyword>
<dbReference type="Proteomes" id="UP000694846">
    <property type="component" value="Unplaced"/>
</dbReference>
<evidence type="ECO:0000313" key="3">
    <source>
        <dbReference type="RefSeq" id="XP_025425480.1"/>
    </source>
</evidence>
<evidence type="ECO:0000313" key="2">
    <source>
        <dbReference type="Proteomes" id="UP000694846"/>
    </source>
</evidence>
<name>A0A8B8GR09_9HEMI</name>
<dbReference type="AlphaFoldDB" id="A0A8B8GR09"/>
<dbReference type="GeneID" id="112694270"/>
<sequence>MAFLKIELKQIQSNQLVILNHLESLQLQLEDQPWTSNKHFPVSQLNDCPLPIDNNTDLQTFEEKIAGDNEFRTCLVKELTYIGGKRFKAMVRRIMYKLCTDELLQHYSYNGKKGKTPFCSLSICSVIFDAVKKQGKFKHVCQDEIEEIIKYILVQAPFTIKRHIKKKITK</sequence>
<dbReference type="PANTHER" id="PTHR34153">
    <property type="entry name" value="SI:CH211-262H13.3-RELATED-RELATED"/>
    <property type="match status" value="1"/>
</dbReference>